<keyword evidence="3" id="KW-1185">Reference proteome</keyword>
<sequence length="106" mass="11286">MSRAAAPGWGVQAAVVGMTTGRESFVSPARCQTSSRSPAVRLRLTRPLSTTDAGLAIPRGSAYQSILRDGLGDGWGTPHTRDDVNEDRERVGPLPQLGRLGNASKW</sequence>
<feature type="compositionally biased region" description="Basic and acidic residues" evidence="1">
    <location>
        <begin position="79"/>
        <end position="91"/>
    </location>
</feature>
<evidence type="ECO:0000313" key="2">
    <source>
        <dbReference type="EMBL" id="OSX63134.1"/>
    </source>
</evidence>
<dbReference type="Proteomes" id="UP000194127">
    <property type="component" value="Unassembled WGS sequence"/>
</dbReference>
<dbReference type="RefSeq" id="XP_024339928.1">
    <property type="nucleotide sequence ID" value="XM_024480786.1"/>
</dbReference>
<evidence type="ECO:0000313" key="3">
    <source>
        <dbReference type="Proteomes" id="UP000194127"/>
    </source>
</evidence>
<dbReference type="EMBL" id="KZ110596">
    <property type="protein sequence ID" value="OSX63134.1"/>
    <property type="molecule type" value="Genomic_DNA"/>
</dbReference>
<proteinExistence type="predicted"/>
<organism evidence="2 3">
    <name type="scientific">Postia placenta MAD-698-R-SB12</name>
    <dbReference type="NCBI Taxonomy" id="670580"/>
    <lineage>
        <taxon>Eukaryota</taxon>
        <taxon>Fungi</taxon>
        <taxon>Dikarya</taxon>
        <taxon>Basidiomycota</taxon>
        <taxon>Agaricomycotina</taxon>
        <taxon>Agaricomycetes</taxon>
        <taxon>Polyporales</taxon>
        <taxon>Adustoporiaceae</taxon>
        <taxon>Rhodonia</taxon>
    </lineage>
</organism>
<dbReference type="GeneID" id="36325736"/>
<accession>A0A1X6N3E8</accession>
<gene>
    <name evidence="2" type="ORF">POSPLADRAFT_1056497</name>
</gene>
<feature type="region of interest" description="Disordered" evidence="1">
    <location>
        <begin position="68"/>
        <end position="106"/>
    </location>
</feature>
<dbReference type="AlphaFoldDB" id="A0A1X6N3E8"/>
<name>A0A1X6N3E8_9APHY</name>
<protein>
    <submittedName>
        <fullName evidence="2">Uncharacterized protein</fullName>
    </submittedName>
</protein>
<evidence type="ECO:0000256" key="1">
    <source>
        <dbReference type="SAM" id="MobiDB-lite"/>
    </source>
</evidence>
<reference evidence="2 3" key="1">
    <citation type="submission" date="2017-04" db="EMBL/GenBank/DDBJ databases">
        <title>Genome Sequence of the Model Brown-Rot Fungus Postia placenta SB12.</title>
        <authorList>
            <consortium name="DOE Joint Genome Institute"/>
            <person name="Gaskell J."/>
            <person name="Kersten P."/>
            <person name="Larrondo L.F."/>
            <person name="Canessa P."/>
            <person name="Martinez D."/>
            <person name="Hibbett D."/>
            <person name="Schmoll M."/>
            <person name="Kubicek C.P."/>
            <person name="Martinez A.T."/>
            <person name="Yadav J."/>
            <person name="Master E."/>
            <person name="Magnuson J.K."/>
            <person name="James T."/>
            <person name="Yaver D."/>
            <person name="Berka R."/>
            <person name="Labutti K."/>
            <person name="Lipzen A."/>
            <person name="Aerts A."/>
            <person name="Barry K."/>
            <person name="Henrissat B."/>
            <person name="Blanchette R."/>
            <person name="Grigoriev I."/>
            <person name="Cullen D."/>
        </authorList>
    </citation>
    <scope>NUCLEOTIDE SEQUENCE [LARGE SCALE GENOMIC DNA]</scope>
    <source>
        <strain evidence="2 3">MAD-698-R-SB12</strain>
    </source>
</reference>